<organism evidence="2 3">
    <name type="scientific">Meripilus lineatus</name>
    <dbReference type="NCBI Taxonomy" id="2056292"/>
    <lineage>
        <taxon>Eukaryota</taxon>
        <taxon>Fungi</taxon>
        <taxon>Dikarya</taxon>
        <taxon>Basidiomycota</taxon>
        <taxon>Agaricomycotina</taxon>
        <taxon>Agaricomycetes</taxon>
        <taxon>Polyporales</taxon>
        <taxon>Meripilaceae</taxon>
        <taxon>Meripilus</taxon>
    </lineage>
</organism>
<gene>
    <name evidence="2" type="ORF">NLI96_g3316</name>
</gene>
<evidence type="ECO:0000313" key="3">
    <source>
        <dbReference type="Proteomes" id="UP001212997"/>
    </source>
</evidence>
<protein>
    <submittedName>
        <fullName evidence="2">Uncharacterized protein</fullName>
    </submittedName>
</protein>
<feature type="region of interest" description="Disordered" evidence="1">
    <location>
        <begin position="351"/>
        <end position="371"/>
    </location>
</feature>
<feature type="region of interest" description="Disordered" evidence="1">
    <location>
        <begin position="203"/>
        <end position="243"/>
    </location>
</feature>
<dbReference type="Proteomes" id="UP001212997">
    <property type="component" value="Unassembled WGS sequence"/>
</dbReference>
<sequence>MSVLSLAFGSSKNPAHRGGNEAANAAIPHATDAPTSVEDEQYRAAERERTRTFLLAEQKRELDFLDAEATRRKPEETRNEDFKRFLADDTKLFGEGQKAREVAFVEQETKQEEFFKEKEEARNGAFEAAQKKRGEVFQSSQERRLRRAKWYATQREEVSKKGRAKRDKQFEAFVGDLQRQFDQFLKTETESLIELQNQRKANADNKAASAGDPNLSSPPIANDIGDDSHTDDGIASDGEEGLPIGDRIVTLPTVVLEVNEPVLPPRSSSRDPTYHPILAPVPPPTCIPVIQDFASQEPPVVIPVISEPTAAAPSQPVPVPRNQPPTYNESDFQMKQEERERVFKEGQQIRGNKFQEGETKRESAHHARQRDFDEHADQQKEFVKRAQAAFLDSFNHRQTGRDQGADVRRGSFNALLIRIQGTFEQDLLWFAEKYRAEKKFLDADGIARDHRVTSVFSSMQQKVHDTLENLMATIIDYNATYSFDTSRPPSIISTVASAESLSSASSIASDISTPGLPPIISIPPVIPFNPQRPVHDLAPELSFVPQTIFQQAMGTMFSIPLPITEESNVNSKNAMSMSSLLKKSQSQSDAAERQRKALYHFEEEQYHYQFTVNEHRRQLQFKNQLQQCRFVVDKQNSEWTREFMISQGSRLQQFYEKEKSRVEREVAAVVEREKKFAEAQERRTKAFHELQEKLQGKCVNAESASQSTFERLLVTRRKQFDKNLVLWKGWFVQVSTPV</sequence>
<feature type="region of interest" description="Disordered" evidence="1">
    <location>
        <begin position="310"/>
        <end position="329"/>
    </location>
</feature>
<evidence type="ECO:0000313" key="2">
    <source>
        <dbReference type="EMBL" id="KAJ3487764.1"/>
    </source>
</evidence>
<feature type="compositionally biased region" description="Basic and acidic residues" evidence="1">
    <location>
        <begin position="353"/>
        <end position="371"/>
    </location>
</feature>
<evidence type="ECO:0000256" key="1">
    <source>
        <dbReference type="SAM" id="MobiDB-lite"/>
    </source>
</evidence>
<feature type="region of interest" description="Disordered" evidence="1">
    <location>
        <begin position="1"/>
        <end position="45"/>
    </location>
</feature>
<keyword evidence="3" id="KW-1185">Reference proteome</keyword>
<comment type="caution">
    <text evidence="2">The sequence shown here is derived from an EMBL/GenBank/DDBJ whole genome shotgun (WGS) entry which is preliminary data.</text>
</comment>
<proteinExistence type="predicted"/>
<dbReference type="EMBL" id="JANAWD010000083">
    <property type="protein sequence ID" value="KAJ3487764.1"/>
    <property type="molecule type" value="Genomic_DNA"/>
</dbReference>
<accession>A0AAD5YJ69</accession>
<dbReference type="AlphaFoldDB" id="A0AAD5YJ69"/>
<reference evidence="2" key="1">
    <citation type="submission" date="2022-07" db="EMBL/GenBank/DDBJ databases">
        <title>Genome Sequence of Physisporinus lineatus.</title>
        <authorList>
            <person name="Buettner E."/>
        </authorList>
    </citation>
    <scope>NUCLEOTIDE SEQUENCE</scope>
    <source>
        <strain evidence="2">VT162</strain>
    </source>
</reference>
<dbReference type="SUPFAM" id="SSF69989">
    <property type="entry name" value="C-terminal domain of PLC-beta"/>
    <property type="match status" value="1"/>
</dbReference>
<name>A0AAD5YJ69_9APHY</name>